<dbReference type="Gene3D" id="1.20.120.530">
    <property type="entry name" value="GntR ligand-binding domain-like"/>
    <property type="match status" value="1"/>
</dbReference>
<feature type="domain" description="HTH gntR-type" evidence="4">
    <location>
        <begin position="36"/>
        <end position="103"/>
    </location>
</feature>
<organism evidence="5 6">
    <name type="scientific">Teichococcus rhizosphaerae</name>
    <dbReference type="NCBI Taxonomy" id="1335062"/>
    <lineage>
        <taxon>Bacteria</taxon>
        <taxon>Pseudomonadati</taxon>
        <taxon>Pseudomonadota</taxon>
        <taxon>Alphaproteobacteria</taxon>
        <taxon>Acetobacterales</taxon>
        <taxon>Roseomonadaceae</taxon>
        <taxon>Roseomonas</taxon>
    </lineage>
</organism>
<keyword evidence="6" id="KW-1185">Reference proteome</keyword>
<keyword evidence="2" id="KW-0238">DNA-binding</keyword>
<dbReference type="InterPro" id="IPR000524">
    <property type="entry name" value="Tscrpt_reg_HTH_GntR"/>
</dbReference>
<dbReference type="Proteomes" id="UP000223527">
    <property type="component" value="Unassembled WGS sequence"/>
</dbReference>
<protein>
    <submittedName>
        <fullName evidence="5">GntR family transcriptional regulator</fullName>
    </submittedName>
</protein>
<dbReference type="Gene3D" id="1.10.10.10">
    <property type="entry name" value="Winged helix-like DNA-binding domain superfamily/Winged helix DNA-binding domain"/>
    <property type="match status" value="1"/>
</dbReference>
<evidence type="ECO:0000313" key="5">
    <source>
        <dbReference type="EMBL" id="PHK95483.1"/>
    </source>
</evidence>
<dbReference type="Pfam" id="PF00392">
    <property type="entry name" value="GntR"/>
    <property type="match status" value="1"/>
</dbReference>
<dbReference type="Pfam" id="PF07729">
    <property type="entry name" value="FCD"/>
    <property type="match status" value="1"/>
</dbReference>
<evidence type="ECO:0000313" key="6">
    <source>
        <dbReference type="Proteomes" id="UP000223527"/>
    </source>
</evidence>
<keyword evidence="3" id="KW-0804">Transcription</keyword>
<sequence length="259" mass="28435">MFAIANCDSLDTSRPPDDDCAAMDALPPLAPVDREESLAGKVYRRLRAALMSGRLSPGQKLVHRLLAQEMQVSPTPVREALLRLVSEGGLDLDARGIAWVPRLAPERYHEIMELRVELEGRAAARTAELATPEDIAVLRAIHARVAEGRLRHDARMVLTENELFHFHTIGLARMPVLRRMVESLWVQAGPTINLLFTVPRPVAPQDHPHVALLAALEARDPAAARAAVTRDLREHGAVLADMLAEMRADTRTRPGAPAG</sequence>
<evidence type="ECO:0000256" key="1">
    <source>
        <dbReference type="ARBA" id="ARBA00023015"/>
    </source>
</evidence>
<dbReference type="AlphaFoldDB" id="A0A2C7ACT6"/>
<evidence type="ECO:0000256" key="3">
    <source>
        <dbReference type="ARBA" id="ARBA00023163"/>
    </source>
</evidence>
<dbReference type="GO" id="GO:0003700">
    <property type="term" value="F:DNA-binding transcription factor activity"/>
    <property type="evidence" value="ECO:0007669"/>
    <property type="project" value="InterPro"/>
</dbReference>
<dbReference type="PROSITE" id="PS50949">
    <property type="entry name" value="HTH_GNTR"/>
    <property type="match status" value="1"/>
</dbReference>
<evidence type="ECO:0000259" key="4">
    <source>
        <dbReference type="PROSITE" id="PS50949"/>
    </source>
</evidence>
<dbReference type="PANTHER" id="PTHR43537">
    <property type="entry name" value="TRANSCRIPTIONAL REGULATOR, GNTR FAMILY"/>
    <property type="match status" value="1"/>
</dbReference>
<reference evidence="5 6" key="1">
    <citation type="submission" date="2017-10" db="EMBL/GenBank/DDBJ databases">
        <authorList>
            <person name="Banno H."/>
            <person name="Chua N.-H."/>
        </authorList>
    </citation>
    <scope>NUCLEOTIDE SEQUENCE [LARGE SCALE GENOMIC DNA]</scope>
    <source>
        <strain evidence="5 6">YW11</strain>
    </source>
</reference>
<dbReference type="SUPFAM" id="SSF46785">
    <property type="entry name" value="Winged helix' DNA-binding domain"/>
    <property type="match status" value="1"/>
</dbReference>
<comment type="caution">
    <text evidence="5">The sequence shown here is derived from an EMBL/GenBank/DDBJ whole genome shotgun (WGS) entry which is preliminary data.</text>
</comment>
<dbReference type="SMART" id="SM00895">
    <property type="entry name" value="FCD"/>
    <property type="match status" value="1"/>
</dbReference>
<dbReference type="OrthoDB" id="9815654at2"/>
<dbReference type="InterPro" id="IPR008920">
    <property type="entry name" value="TF_FadR/GntR_C"/>
</dbReference>
<dbReference type="SMART" id="SM00345">
    <property type="entry name" value="HTH_GNTR"/>
    <property type="match status" value="1"/>
</dbReference>
<dbReference type="SUPFAM" id="SSF48008">
    <property type="entry name" value="GntR ligand-binding domain-like"/>
    <property type="match status" value="1"/>
</dbReference>
<proteinExistence type="predicted"/>
<dbReference type="GO" id="GO:0003677">
    <property type="term" value="F:DNA binding"/>
    <property type="evidence" value="ECO:0007669"/>
    <property type="project" value="UniProtKB-KW"/>
</dbReference>
<dbReference type="InterPro" id="IPR036388">
    <property type="entry name" value="WH-like_DNA-bd_sf"/>
</dbReference>
<dbReference type="InterPro" id="IPR011711">
    <property type="entry name" value="GntR_C"/>
</dbReference>
<keyword evidence="1" id="KW-0805">Transcription regulation</keyword>
<gene>
    <name evidence="5" type="ORF">CR162_08335</name>
</gene>
<name>A0A2C7ACT6_9PROT</name>
<dbReference type="PANTHER" id="PTHR43537:SF39">
    <property type="entry name" value="HTH-TYPE TRANSCRIPTIONAL REGULATOR MCBR"/>
    <property type="match status" value="1"/>
</dbReference>
<dbReference type="EMBL" id="PDNU01000010">
    <property type="protein sequence ID" value="PHK95483.1"/>
    <property type="molecule type" value="Genomic_DNA"/>
</dbReference>
<accession>A0A2C7ACT6</accession>
<dbReference type="InterPro" id="IPR036390">
    <property type="entry name" value="WH_DNA-bd_sf"/>
</dbReference>
<evidence type="ECO:0000256" key="2">
    <source>
        <dbReference type="ARBA" id="ARBA00023125"/>
    </source>
</evidence>